<comment type="caution">
    <text evidence="2">The sequence shown here is derived from an EMBL/GenBank/DDBJ whole genome shotgun (WGS) entry which is preliminary data.</text>
</comment>
<feature type="compositionally biased region" description="Basic and acidic residues" evidence="1">
    <location>
        <begin position="403"/>
        <end position="415"/>
    </location>
</feature>
<evidence type="ECO:0000256" key="1">
    <source>
        <dbReference type="SAM" id="MobiDB-lite"/>
    </source>
</evidence>
<feature type="region of interest" description="Disordered" evidence="1">
    <location>
        <begin position="140"/>
        <end position="187"/>
    </location>
</feature>
<feature type="compositionally biased region" description="Gly residues" evidence="1">
    <location>
        <begin position="167"/>
        <end position="176"/>
    </location>
</feature>
<organism evidence="2 3">
    <name type="scientific">Raphidocelis subcapitata</name>
    <dbReference type="NCBI Taxonomy" id="307507"/>
    <lineage>
        <taxon>Eukaryota</taxon>
        <taxon>Viridiplantae</taxon>
        <taxon>Chlorophyta</taxon>
        <taxon>core chlorophytes</taxon>
        <taxon>Chlorophyceae</taxon>
        <taxon>CS clade</taxon>
        <taxon>Sphaeropleales</taxon>
        <taxon>Selenastraceae</taxon>
        <taxon>Raphidocelis</taxon>
    </lineage>
</organism>
<sequence>MAPGAAKPPRTNPHTKLIASLSGLVLERQQEVDALQRTRRVLRQKAAVAQCAVAHCEALLELANALEQLRQPERRANGGGGGGGGGGAARNEQGTASGDSSGSTCAGGCCGSSSRSVEEMTRQWQDELAHMRSELAAVTAAAGGRGADSGPGSSQLSGGSGNAEAAAGGGGGGGGAHAPLLPVRWWPESPASGEAAAALDTSLPAFQSVVLESTRRFGCVLPRLRSAAPDAEACTRLLQEERSRLLGHCGVLTLRNPTALGQVMFEPLDPAVPGSAALEPPFSHWLYAVRQAELRPEQEDMICMAIDSRQARMVTIGERRARVRAQLAAAHRPAEDARLLREMAAINVVDVVLYSTTNLVIYDSIMDARQFAAFVVAAYPYVPPIEAVGDAVARLKRDREEAEARRVEGQREAGLEAHQSNSRSQPRPRPHARPGQAAADETEAPPMEAEAPQQQPQHQPQPTQPRQQPTQPRPQPAQPRPRRQPEQQPEQQPAE</sequence>
<evidence type="ECO:0000313" key="3">
    <source>
        <dbReference type="Proteomes" id="UP000247498"/>
    </source>
</evidence>
<reference evidence="2 3" key="1">
    <citation type="journal article" date="2018" name="Sci. Rep.">
        <title>Raphidocelis subcapitata (=Pseudokirchneriella subcapitata) provides an insight into genome evolution and environmental adaptations in the Sphaeropleales.</title>
        <authorList>
            <person name="Suzuki S."/>
            <person name="Yamaguchi H."/>
            <person name="Nakajima N."/>
            <person name="Kawachi M."/>
        </authorList>
    </citation>
    <scope>NUCLEOTIDE SEQUENCE [LARGE SCALE GENOMIC DNA]</scope>
    <source>
        <strain evidence="2 3">NIES-35</strain>
    </source>
</reference>
<proteinExistence type="predicted"/>
<keyword evidence="3" id="KW-1185">Reference proteome</keyword>
<feature type="compositionally biased region" description="Low complexity" evidence="1">
    <location>
        <begin position="94"/>
        <end position="108"/>
    </location>
</feature>
<accession>A0A2V0PGM0</accession>
<feature type="compositionally biased region" description="Gly residues" evidence="1">
    <location>
        <begin position="77"/>
        <end position="88"/>
    </location>
</feature>
<dbReference type="Proteomes" id="UP000247498">
    <property type="component" value="Unassembled WGS sequence"/>
</dbReference>
<feature type="region of interest" description="Disordered" evidence="1">
    <location>
        <begin position="403"/>
        <end position="495"/>
    </location>
</feature>
<protein>
    <submittedName>
        <fullName evidence="2">Uncharacterized protein</fullName>
    </submittedName>
</protein>
<feature type="compositionally biased region" description="Low complexity" evidence="1">
    <location>
        <begin position="486"/>
        <end position="495"/>
    </location>
</feature>
<dbReference type="InParanoid" id="A0A2V0PGM0"/>
<name>A0A2V0PGM0_9CHLO</name>
<feature type="region of interest" description="Disordered" evidence="1">
    <location>
        <begin position="73"/>
        <end position="108"/>
    </location>
</feature>
<evidence type="ECO:0000313" key="2">
    <source>
        <dbReference type="EMBL" id="GBF98699.1"/>
    </source>
</evidence>
<feature type="compositionally biased region" description="Low complexity" evidence="1">
    <location>
        <begin position="444"/>
        <end position="470"/>
    </location>
</feature>
<feature type="compositionally biased region" description="Low complexity" evidence="1">
    <location>
        <begin position="150"/>
        <end position="166"/>
    </location>
</feature>
<gene>
    <name evidence="2" type="ORF">Rsub_11413</name>
</gene>
<dbReference type="OrthoDB" id="10675304at2759"/>
<dbReference type="STRING" id="307507.A0A2V0PGM0"/>
<dbReference type="EMBL" id="BDRX01000132">
    <property type="protein sequence ID" value="GBF98699.1"/>
    <property type="molecule type" value="Genomic_DNA"/>
</dbReference>
<dbReference type="AlphaFoldDB" id="A0A2V0PGM0"/>